<feature type="region of interest" description="Disordered" evidence="7">
    <location>
        <begin position="1"/>
        <end position="148"/>
    </location>
</feature>
<feature type="domain" description="SEC7" evidence="8">
    <location>
        <begin position="730"/>
        <end position="917"/>
    </location>
</feature>
<feature type="compositionally biased region" description="Polar residues" evidence="7">
    <location>
        <begin position="1695"/>
        <end position="1706"/>
    </location>
</feature>
<dbReference type="EMBL" id="KB454516">
    <property type="protein sequence ID" value="EME28774.1"/>
    <property type="molecule type" value="Genomic_DNA"/>
</dbReference>
<dbReference type="RefSeq" id="XP_005705294.1">
    <property type="nucleotide sequence ID" value="XM_005705237.1"/>
</dbReference>
<keyword evidence="4" id="KW-0963">Cytoplasm</keyword>
<gene>
    <name evidence="9" type="ORF">Gasu_38230</name>
</gene>
<dbReference type="InterPro" id="IPR016024">
    <property type="entry name" value="ARM-type_fold"/>
</dbReference>
<dbReference type="Gramene" id="EME28774">
    <property type="protein sequence ID" value="EME28774"/>
    <property type="gene ID" value="Gasu_38230"/>
</dbReference>
<feature type="compositionally biased region" description="Basic and acidic residues" evidence="7">
    <location>
        <begin position="61"/>
        <end position="80"/>
    </location>
</feature>
<feature type="region of interest" description="Disordered" evidence="7">
    <location>
        <begin position="362"/>
        <end position="410"/>
    </location>
</feature>
<dbReference type="Pfam" id="PF01369">
    <property type="entry name" value="Sec7"/>
    <property type="match status" value="1"/>
</dbReference>
<evidence type="ECO:0000256" key="4">
    <source>
        <dbReference type="ARBA" id="ARBA00022490"/>
    </source>
</evidence>
<feature type="compositionally biased region" description="Polar residues" evidence="7">
    <location>
        <begin position="40"/>
        <end position="56"/>
    </location>
</feature>
<dbReference type="GO" id="GO:0032012">
    <property type="term" value="P:regulation of ARF protein signal transduction"/>
    <property type="evidence" value="ECO:0007669"/>
    <property type="project" value="InterPro"/>
</dbReference>
<dbReference type="InterPro" id="IPR046455">
    <property type="entry name" value="Sec7/BIG1-like_C"/>
</dbReference>
<feature type="region of interest" description="Disordered" evidence="7">
    <location>
        <begin position="1757"/>
        <end position="1777"/>
    </location>
</feature>
<dbReference type="PROSITE" id="PS50190">
    <property type="entry name" value="SEC7"/>
    <property type="match status" value="1"/>
</dbReference>
<dbReference type="Gene3D" id="1.10.220.20">
    <property type="match status" value="1"/>
</dbReference>
<dbReference type="Gene3D" id="1.25.10.10">
    <property type="entry name" value="Leucine-rich Repeat Variant"/>
    <property type="match status" value="1"/>
</dbReference>
<feature type="compositionally biased region" description="Basic and acidic residues" evidence="7">
    <location>
        <begin position="1148"/>
        <end position="1161"/>
    </location>
</feature>
<evidence type="ECO:0000256" key="6">
    <source>
        <dbReference type="ARBA" id="ARBA00023136"/>
    </source>
</evidence>
<dbReference type="SUPFAM" id="SSF48425">
    <property type="entry name" value="Sec7 domain"/>
    <property type="match status" value="1"/>
</dbReference>
<evidence type="ECO:0000313" key="10">
    <source>
        <dbReference type="Proteomes" id="UP000030680"/>
    </source>
</evidence>
<dbReference type="Pfam" id="PF12783">
    <property type="entry name" value="Sec7-like_HUS"/>
    <property type="match status" value="1"/>
</dbReference>
<dbReference type="STRING" id="130081.M2XYX3"/>
<feature type="region of interest" description="Disordered" evidence="7">
    <location>
        <begin position="1674"/>
        <end position="1714"/>
    </location>
</feature>
<organism evidence="9 10">
    <name type="scientific">Galdieria sulphuraria</name>
    <name type="common">Red alga</name>
    <dbReference type="NCBI Taxonomy" id="130081"/>
    <lineage>
        <taxon>Eukaryota</taxon>
        <taxon>Rhodophyta</taxon>
        <taxon>Bangiophyceae</taxon>
        <taxon>Galdieriales</taxon>
        <taxon>Galdieriaceae</taxon>
        <taxon>Galdieria</taxon>
    </lineage>
</organism>
<evidence type="ECO:0000259" key="8">
    <source>
        <dbReference type="PROSITE" id="PS50190"/>
    </source>
</evidence>
<dbReference type="GeneID" id="17087625"/>
<name>M2XYX3_GALSU</name>
<feature type="compositionally biased region" description="Basic and acidic residues" evidence="7">
    <location>
        <begin position="376"/>
        <end position="400"/>
    </location>
</feature>
<dbReference type="Proteomes" id="UP000030680">
    <property type="component" value="Unassembled WGS sequence"/>
</dbReference>
<evidence type="ECO:0000256" key="2">
    <source>
        <dbReference type="ARBA" id="ARBA00004496"/>
    </source>
</evidence>
<dbReference type="Gene3D" id="1.10.1000.11">
    <property type="entry name" value="Arf Nucleotide-binding Site Opener,domain 2"/>
    <property type="match status" value="1"/>
</dbReference>
<keyword evidence="5" id="KW-0653">Protein transport</keyword>
<dbReference type="GO" id="GO:0005085">
    <property type="term" value="F:guanyl-nucleotide exchange factor activity"/>
    <property type="evidence" value="ECO:0007669"/>
    <property type="project" value="InterPro"/>
</dbReference>
<dbReference type="Pfam" id="PF09324">
    <property type="entry name" value="Sec7-like_HDS"/>
    <property type="match status" value="1"/>
</dbReference>
<dbReference type="GO" id="GO:0015031">
    <property type="term" value="P:protein transport"/>
    <property type="evidence" value="ECO:0007669"/>
    <property type="project" value="UniProtKB-KW"/>
</dbReference>
<comment type="subcellular location">
    <subcellularLocation>
        <location evidence="2">Cytoplasm</location>
    </subcellularLocation>
    <subcellularLocation>
        <location evidence="1">Membrane</location>
    </subcellularLocation>
</comment>
<dbReference type="InterPro" id="IPR000904">
    <property type="entry name" value="Sec7_dom"/>
</dbReference>
<dbReference type="CDD" id="cd00171">
    <property type="entry name" value="Sec7"/>
    <property type="match status" value="1"/>
</dbReference>
<feature type="region of interest" description="Disordered" evidence="7">
    <location>
        <begin position="1148"/>
        <end position="1186"/>
    </location>
</feature>
<evidence type="ECO:0000256" key="7">
    <source>
        <dbReference type="SAM" id="MobiDB-lite"/>
    </source>
</evidence>
<dbReference type="PANTHER" id="PTHR10663">
    <property type="entry name" value="GUANYL-NUCLEOTIDE EXCHANGE FACTOR"/>
    <property type="match status" value="1"/>
</dbReference>
<dbReference type="InterPro" id="IPR023394">
    <property type="entry name" value="Sec7_C_sf"/>
</dbReference>
<dbReference type="Pfam" id="PF20252">
    <property type="entry name" value="BIG2_C"/>
    <property type="match status" value="1"/>
</dbReference>
<evidence type="ECO:0000256" key="3">
    <source>
        <dbReference type="ARBA" id="ARBA00022448"/>
    </source>
</evidence>
<feature type="compositionally biased region" description="Polar residues" evidence="7">
    <location>
        <begin position="119"/>
        <end position="133"/>
    </location>
</feature>
<dbReference type="OMA" id="EVMCAYI"/>
<dbReference type="InterPro" id="IPR011989">
    <property type="entry name" value="ARM-like"/>
</dbReference>
<dbReference type="PANTHER" id="PTHR10663:SF375">
    <property type="entry name" value="LD29171P"/>
    <property type="match status" value="1"/>
</dbReference>
<dbReference type="InterPro" id="IPR035999">
    <property type="entry name" value="Sec7_dom_sf"/>
</dbReference>
<evidence type="ECO:0000256" key="5">
    <source>
        <dbReference type="ARBA" id="ARBA00022927"/>
    </source>
</evidence>
<sequence>MEEPKDRGEWVHMVEKSEENVEPTSSSELRLTEPEEESVTPLNTEGQEMATNQEDSSNFEEDPHEHWHNNLEMEEVEGRENNAGLPSEESTEARAALENDTDGSEENVSTSELADEGITVTQQQDPSLSSNAEAETHQTNEHGSYGENSKIQPLAKLIEQSLLKITKLASSRKYRKLRNVCKEAVEIVKADASDIGNEKVFEALLLGCDSGKTQVVVVSLDTLQKLIAYGWIQAKAFRDKKETRVVDDVVKSVCDCFQMKDDSIFLRMTQILLNIVSGLSPEVGIHEGILVFNVRTLYNIHLSARSSSVRTISRAALTQVLDTVFSRMEKTVAEGNRPASSSENGNDDVVESRLSFKVPGVESEDLKEDTSLDTEPLQKSDRASYIRSIEEPEYGSEKVETSSVTTNENNGVSSKIWETQTQKERVKSVTENVVTESVTESSSETFHYEVLERDAYLLFRALCKLSSREQSELSSSTSLSTRSKILSLELIKEIIETSGPAFRSSPRFVYAVRNFLIPSLLTNCVAPTMAIMELALSIVELLLYKLRSCLKWEISAIFHTVIFRYLESATSTHAQTKRALLLVNKLVNDPQLLADLFLNYDCDINSNNVYERIVSDLSRIIQKNASLSANSVFEGGVGLSQPSEGQHAAQEVELRQLALTGISYLLSSLKEWSKPLISSQRVQQNSNLTEGSFPNSSVTEIVQGIQTGHSDNVLNETEDGSREEHLDTSVVEKRLQIKREVDEAIRFFNFDADQGIDYLCKVGYLRRDPKEIAKFLLKTEGLDATMVGQYLGDGNEFHMEVMHEFVDLHDFVDLKFDEAIRLFLSNFRLPGEAQKIDRIMEKFASRYCACNPELFANADTAYVLAYAVIMLNTDAHHPQVKHKMSKEEFIKNNRGINDGEDLPEEFLGELYDRIVNEEIRLGDFVKDSSSSKYTSSNKLHDSFRESERLMKYTKQLFSSRDKIKNENPNNGIDYTYYSATNPFHGKLMFEVSWCAILAAISVLLERAGSHDTDVVGLCTQCFRDALVIASIYGMDTERNALASSLAKFTHLSGISDMKIKNIECIRAILQVAISDGDFLGDTWMHILKAISQLEEIRAIAAGDPERYHVSDAKSNRIEEQISAAIQMLEKGGSAVGISSESILFQVPDKETKEKESSDHSRKSLRQSGRSNVHHNDSNGNVSKSVDPNLSLVASTIKDDEIQRVFSNSVELSSTGIADFCKALSYIAWEEIAEAKTPSFYMLLKAVEVAHYNMQARIRVEWKQVWDHLEPLFSKSGCHPKQAIAMFAIDALRQLSLEFLEREELSQYAFQRSFLKPFQLIFAKTVSANLKELILSCLAQIVCQRYNRLRSGWKSIFQILSQAAEDKTTKWNVHSTSDFHSEATETTYSVMSQSYQLLDQILRDHLKDSTDEMFIEAVHCLAAYAKSPLSVSISLSAINHLSIRVSSLLEDRFDENMVFEDDCDLHVKLWFPLLMALSSCTGDARESVRSSATDALFEVLRQFGNKFSPGFWKLVVRGILVPIFDDIRHLPGGNDEQERSHIEVDHNKQWAVSTGTMALNNLIDLFVRYMQSTKHLLWELLKLLESWINQESENLAREGVSALSRLSRKGGESFSEEEWITLTSFLETLVQSTLPHELFDNLELLNEMEQLHSNGIDSERVKANTSVPSNLITETERTSSNVDVSGGSRLDEMTESPGSFQTVPTQKSAKDKEDNENEVVVFVEDDEWPGPMCFYEYHPEETSQRDRAQEELISQATKFSTEKGSSSKSGNQHSSSNTTNAFHHTANFKVVRCKSVVQLLLSQLILETVEEHFHRIPDVAIEKMISSMETSISFARSFNSNYQLRFALWKSGFMNQIPNLLKQEMNGTMNLLQVLGWILSNDNSGNKRSSEFIEKLELHRIHLCQQILKEYSTLLERSLESSPKKTEEQRELQAASSVVVSVLHQLIAMSDFQFQKTLQESYDCLMNLVRSESPQVRDAVAKLLQEKVRLMFHS</sequence>
<dbReference type="KEGG" id="gsl:Gasu_38230"/>
<accession>M2XYX3</accession>
<feature type="compositionally biased region" description="Polar residues" evidence="7">
    <location>
        <begin position="1177"/>
        <end position="1186"/>
    </location>
</feature>
<dbReference type="SUPFAM" id="SSF48371">
    <property type="entry name" value="ARM repeat"/>
    <property type="match status" value="2"/>
</dbReference>
<dbReference type="InterPro" id="IPR032629">
    <property type="entry name" value="DCB_dom"/>
</dbReference>
<protein>
    <submittedName>
        <fullName evidence="9">Guanine nucleotide exchange family protein</fullName>
    </submittedName>
</protein>
<feature type="compositionally biased region" description="Low complexity" evidence="7">
    <location>
        <begin position="1762"/>
        <end position="1776"/>
    </location>
</feature>
<dbReference type="FunFam" id="1.10.1000.11:FF:000003">
    <property type="entry name" value="Brefeldin A-inhibited guanine nucleotide-exchange protein 1"/>
    <property type="match status" value="1"/>
</dbReference>
<reference evidence="10" key="1">
    <citation type="journal article" date="2013" name="Science">
        <title>Gene transfer from bacteria and archaea facilitated evolution of an extremophilic eukaryote.</title>
        <authorList>
            <person name="Schonknecht G."/>
            <person name="Chen W.H."/>
            <person name="Ternes C.M."/>
            <person name="Barbier G.G."/>
            <person name="Shrestha R.P."/>
            <person name="Stanke M."/>
            <person name="Brautigam A."/>
            <person name="Baker B.J."/>
            <person name="Banfield J.F."/>
            <person name="Garavito R.M."/>
            <person name="Carr K."/>
            <person name="Wilkerson C."/>
            <person name="Rensing S.A."/>
            <person name="Gagneul D."/>
            <person name="Dickenson N.E."/>
            <person name="Oesterhelt C."/>
            <person name="Lercher M.J."/>
            <person name="Weber A.P."/>
        </authorList>
    </citation>
    <scope>NUCLEOTIDE SEQUENCE [LARGE SCALE GENOMIC DNA]</scope>
    <source>
        <strain evidence="10">074W</strain>
    </source>
</reference>
<feature type="compositionally biased region" description="Basic and acidic residues" evidence="7">
    <location>
        <begin position="1"/>
        <end position="19"/>
    </location>
</feature>
<dbReference type="InterPro" id="IPR032691">
    <property type="entry name" value="Mon2/Sec7/BIG1-like_HUS"/>
</dbReference>
<dbReference type="Pfam" id="PF16213">
    <property type="entry name" value="DCB"/>
    <property type="match status" value="1"/>
</dbReference>
<keyword evidence="10" id="KW-1185">Reference proteome</keyword>
<dbReference type="GO" id="GO:0016020">
    <property type="term" value="C:membrane"/>
    <property type="evidence" value="ECO:0007669"/>
    <property type="project" value="UniProtKB-SubCell"/>
</dbReference>
<dbReference type="eggNOG" id="KOG0929">
    <property type="taxonomic scope" value="Eukaryota"/>
</dbReference>
<keyword evidence="3" id="KW-0813">Transport</keyword>
<proteinExistence type="predicted"/>
<evidence type="ECO:0000256" key="1">
    <source>
        <dbReference type="ARBA" id="ARBA00004370"/>
    </source>
</evidence>
<feature type="compositionally biased region" description="Polar residues" evidence="7">
    <location>
        <begin position="401"/>
        <end position="410"/>
    </location>
</feature>
<dbReference type="SMART" id="SM00222">
    <property type="entry name" value="Sec7"/>
    <property type="match status" value="1"/>
</dbReference>
<dbReference type="OrthoDB" id="18431at2759"/>
<dbReference type="GO" id="GO:0005737">
    <property type="term" value="C:cytoplasm"/>
    <property type="evidence" value="ECO:0007669"/>
    <property type="project" value="UniProtKB-SubCell"/>
</dbReference>
<keyword evidence="6" id="KW-0472">Membrane</keyword>
<dbReference type="InterPro" id="IPR015403">
    <property type="entry name" value="Mon2/Sec7/BIG1-like_HDS"/>
</dbReference>
<evidence type="ECO:0000313" key="9">
    <source>
        <dbReference type="EMBL" id="EME28774.1"/>
    </source>
</evidence>